<keyword evidence="4" id="KW-0143">Chaperone</keyword>
<dbReference type="InterPro" id="IPR025734">
    <property type="entry name" value="EspG"/>
</dbReference>
<feature type="region of interest" description="Disordered" evidence="5">
    <location>
        <begin position="148"/>
        <end position="182"/>
    </location>
</feature>
<evidence type="ECO:0000313" key="6">
    <source>
        <dbReference type="EMBL" id="MFI2232646.1"/>
    </source>
</evidence>
<comment type="similarity">
    <text evidence="2">Belongs to the EspG family.</text>
</comment>
<evidence type="ECO:0000256" key="4">
    <source>
        <dbReference type="ARBA" id="ARBA00023186"/>
    </source>
</evidence>
<evidence type="ECO:0000256" key="2">
    <source>
        <dbReference type="ARBA" id="ARBA00006411"/>
    </source>
</evidence>
<proteinExistence type="inferred from homology"/>
<evidence type="ECO:0000256" key="5">
    <source>
        <dbReference type="SAM" id="MobiDB-lite"/>
    </source>
</evidence>
<dbReference type="RefSeq" id="WP_397064421.1">
    <property type="nucleotide sequence ID" value="NZ_JBIRYL010000008.1"/>
</dbReference>
<accession>A0ABW7W1G1</accession>
<evidence type="ECO:0000313" key="7">
    <source>
        <dbReference type="Proteomes" id="UP001611494"/>
    </source>
</evidence>
<dbReference type="EMBL" id="JBIRYL010000008">
    <property type="protein sequence ID" value="MFI2232646.1"/>
    <property type="molecule type" value="Genomic_DNA"/>
</dbReference>
<protein>
    <submittedName>
        <fullName evidence="6">ESX secretion-associated protein EspG</fullName>
    </submittedName>
</protein>
<name>A0ABW7W1G1_9NOCA</name>
<feature type="compositionally biased region" description="Low complexity" evidence="5">
    <location>
        <begin position="170"/>
        <end position="182"/>
    </location>
</feature>
<sequence>MPEPIVYRWQLTGLQFKVLCDDLRLGGLPRPFTFTSGTRFADDYESERDEVRAGLREVTDPRFDAMVQALTRPDIMVLANLWNERHHTDPRQCIRVHAVRRDDRGYVITQRPGETVAHSGGFDIAECDPVDLARTVVGLFPEVGAGRDPESVPAGLTVAGPSPDSRAFRPSGSPSVPSGPDSGVLKVIQGRLGFRERGIIHVGLIWRDIPGDGRYVMGADAEPAGMDGTAMSDWIDARMAEIMVRLQT</sequence>
<comment type="caution">
    <text evidence="6">The sequence shown here is derived from an EMBL/GenBank/DDBJ whole genome shotgun (WGS) entry which is preliminary data.</text>
</comment>
<keyword evidence="3" id="KW-0963">Cytoplasm</keyword>
<keyword evidence="7" id="KW-1185">Reference proteome</keyword>
<reference evidence="6 7" key="1">
    <citation type="submission" date="2024-10" db="EMBL/GenBank/DDBJ databases">
        <title>The Natural Products Discovery Center: Release of the First 8490 Sequenced Strains for Exploring Actinobacteria Biosynthetic Diversity.</title>
        <authorList>
            <person name="Kalkreuter E."/>
            <person name="Kautsar S.A."/>
            <person name="Yang D."/>
            <person name="Bader C.D."/>
            <person name="Teijaro C.N."/>
            <person name="Fluegel L."/>
            <person name="Davis C.M."/>
            <person name="Simpson J.R."/>
            <person name="Lauterbach L."/>
            <person name="Steele A.D."/>
            <person name="Gui C."/>
            <person name="Meng S."/>
            <person name="Li G."/>
            <person name="Viehrig K."/>
            <person name="Ye F."/>
            <person name="Su P."/>
            <person name="Kiefer A.F."/>
            <person name="Nichols A."/>
            <person name="Cepeda A.J."/>
            <person name="Yan W."/>
            <person name="Fan B."/>
            <person name="Jiang Y."/>
            <person name="Adhikari A."/>
            <person name="Zheng C.-J."/>
            <person name="Schuster L."/>
            <person name="Cowan T.M."/>
            <person name="Smanski M.J."/>
            <person name="Chevrette M.G."/>
            <person name="De Carvalho L.P.S."/>
            <person name="Shen B."/>
        </authorList>
    </citation>
    <scope>NUCLEOTIDE SEQUENCE [LARGE SCALE GENOMIC DNA]</scope>
    <source>
        <strain evidence="6 7">NPDC019377</strain>
    </source>
</reference>
<dbReference type="Pfam" id="PF14011">
    <property type="entry name" value="ESX-1_EspG"/>
    <property type="match status" value="1"/>
</dbReference>
<dbReference type="Proteomes" id="UP001611494">
    <property type="component" value="Unassembled WGS sequence"/>
</dbReference>
<gene>
    <name evidence="6" type="ORF">ACH49Z_22600</name>
</gene>
<evidence type="ECO:0000256" key="3">
    <source>
        <dbReference type="ARBA" id="ARBA00022490"/>
    </source>
</evidence>
<organism evidence="6 7">
    <name type="scientific">Nocardia testacea</name>
    <dbReference type="NCBI Taxonomy" id="248551"/>
    <lineage>
        <taxon>Bacteria</taxon>
        <taxon>Bacillati</taxon>
        <taxon>Actinomycetota</taxon>
        <taxon>Actinomycetes</taxon>
        <taxon>Mycobacteriales</taxon>
        <taxon>Nocardiaceae</taxon>
        <taxon>Nocardia</taxon>
    </lineage>
</organism>
<comment type="subcellular location">
    <subcellularLocation>
        <location evidence="1">Cytoplasm</location>
    </subcellularLocation>
</comment>
<evidence type="ECO:0000256" key="1">
    <source>
        <dbReference type="ARBA" id="ARBA00004496"/>
    </source>
</evidence>